<feature type="non-terminal residue" evidence="2">
    <location>
        <position position="381"/>
    </location>
</feature>
<dbReference type="EMBL" id="AJWZ01010498">
    <property type="protein sequence ID" value="EKC48272.1"/>
    <property type="molecule type" value="Genomic_DNA"/>
</dbReference>
<feature type="domain" description="Recombinase" evidence="1">
    <location>
        <begin position="98"/>
        <end position="241"/>
    </location>
</feature>
<dbReference type="InterPro" id="IPR050639">
    <property type="entry name" value="SSR_resolvase"/>
</dbReference>
<dbReference type="GO" id="GO:0003677">
    <property type="term" value="F:DNA binding"/>
    <property type="evidence" value="ECO:0007669"/>
    <property type="project" value="InterPro"/>
</dbReference>
<protein>
    <submittedName>
        <fullName evidence="2">Site-specific recombinase, resolvase family</fullName>
    </submittedName>
</protein>
<dbReference type="SUPFAM" id="SSF53041">
    <property type="entry name" value="Resolvase-like"/>
    <property type="match status" value="1"/>
</dbReference>
<accession>K1RI61</accession>
<comment type="caution">
    <text evidence="2">The sequence shown here is derived from an EMBL/GenBank/DDBJ whole genome shotgun (WGS) entry which is preliminary data.</text>
</comment>
<dbReference type="PANTHER" id="PTHR30461">
    <property type="entry name" value="DNA-INVERTASE FROM LAMBDOID PROPHAGE"/>
    <property type="match status" value="1"/>
</dbReference>
<evidence type="ECO:0000259" key="1">
    <source>
        <dbReference type="PROSITE" id="PS51737"/>
    </source>
</evidence>
<dbReference type="GO" id="GO:0000150">
    <property type="term" value="F:DNA strand exchange activity"/>
    <property type="evidence" value="ECO:0007669"/>
    <property type="project" value="InterPro"/>
</dbReference>
<dbReference type="InterPro" id="IPR011109">
    <property type="entry name" value="DNA_bind_recombinase_dom"/>
</dbReference>
<evidence type="ECO:0000313" key="2">
    <source>
        <dbReference type="EMBL" id="EKC48272.1"/>
    </source>
</evidence>
<dbReference type="InterPro" id="IPR038109">
    <property type="entry name" value="DNA_bind_recomb_sf"/>
</dbReference>
<dbReference type="Pfam" id="PF13408">
    <property type="entry name" value="Zn_ribbon_recom"/>
    <property type="match status" value="1"/>
</dbReference>
<feature type="non-terminal residue" evidence="2">
    <location>
        <position position="1"/>
    </location>
</feature>
<dbReference type="Gene3D" id="3.90.1750.20">
    <property type="entry name" value="Putative Large Serine Recombinase, Chain B, Domain 2"/>
    <property type="match status" value="1"/>
</dbReference>
<gene>
    <name evidence="2" type="ORF">OBE_15274</name>
</gene>
<proteinExistence type="predicted"/>
<dbReference type="InterPro" id="IPR036162">
    <property type="entry name" value="Resolvase-like_N_sf"/>
</dbReference>
<name>K1RI61_9ZZZZ</name>
<dbReference type="Pfam" id="PF00239">
    <property type="entry name" value="Resolvase"/>
    <property type="match status" value="1"/>
</dbReference>
<dbReference type="PANTHER" id="PTHR30461:SF23">
    <property type="entry name" value="DNA RECOMBINASE-RELATED"/>
    <property type="match status" value="1"/>
</dbReference>
<sequence>RMLADIKAGRIKRVIVKDMSRFGRDYLQVGMYTDVVFPEFGVHFIAVNDGVDSTRGESEFTAIRNVFNEMYARDTSKKIRATWQSKGKSGEHLTTIPPYGYMKSPEDKKKWIVDEEAAAVVQKIFSLCASGKGPTQIAKWLKQQQILNPTAYCHAKGLPTSNKPTADPYKWTNETVSRILERVDYLGHTVNFKTTKQSYKSKKKIWNDPENWVIFENTQPPIIEESVFLIVQNIRKARRRPTKMGEMGMFSGLLYCAEYGGKMYQCRATNFAENQKYFICSTYRKGKDLCTTHSIKNVVLHEIVLRNLREAISYVSEHEAEFIQDAAESDMRDRDAEFVRKRETLAKADTRIAELDRIISRLYEDNVIGKLSDERFIKMSH</sequence>
<dbReference type="Pfam" id="PF07508">
    <property type="entry name" value="Recombinase"/>
    <property type="match status" value="1"/>
</dbReference>
<dbReference type="PROSITE" id="PS51737">
    <property type="entry name" value="RECOMBINASE_DNA_BIND"/>
    <property type="match status" value="1"/>
</dbReference>
<dbReference type="InterPro" id="IPR025827">
    <property type="entry name" value="Zn_ribbon_recom_dom"/>
</dbReference>
<organism evidence="2">
    <name type="scientific">human gut metagenome</name>
    <dbReference type="NCBI Taxonomy" id="408170"/>
    <lineage>
        <taxon>unclassified sequences</taxon>
        <taxon>metagenomes</taxon>
        <taxon>organismal metagenomes</taxon>
    </lineage>
</organism>
<dbReference type="Gene3D" id="3.40.50.1390">
    <property type="entry name" value="Resolvase, N-terminal catalytic domain"/>
    <property type="match status" value="1"/>
</dbReference>
<reference evidence="2" key="1">
    <citation type="journal article" date="2013" name="Environ. Microbiol.">
        <title>Microbiota from the distal guts of lean and obese adolescents exhibit partial functional redundancy besides clear differences in community structure.</title>
        <authorList>
            <person name="Ferrer M."/>
            <person name="Ruiz A."/>
            <person name="Lanza F."/>
            <person name="Haange S.B."/>
            <person name="Oberbach A."/>
            <person name="Till H."/>
            <person name="Bargiela R."/>
            <person name="Campoy C."/>
            <person name="Segura M.T."/>
            <person name="Richter M."/>
            <person name="von Bergen M."/>
            <person name="Seifert J."/>
            <person name="Suarez A."/>
        </authorList>
    </citation>
    <scope>NUCLEOTIDE SEQUENCE</scope>
</reference>
<dbReference type="AlphaFoldDB" id="K1RI61"/>
<dbReference type="InterPro" id="IPR006119">
    <property type="entry name" value="Resolv_N"/>
</dbReference>